<dbReference type="AlphaFoldDB" id="A0A165I0Y5"/>
<evidence type="ECO:0000256" key="1">
    <source>
        <dbReference type="ARBA" id="ARBA00004141"/>
    </source>
</evidence>
<feature type="transmembrane region" description="Helical" evidence="5">
    <location>
        <begin position="91"/>
        <end position="110"/>
    </location>
</feature>
<evidence type="ECO:0000256" key="2">
    <source>
        <dbReference type="ARBA" id="ARBA00022692"/>
    </source>
</evidence>
<feature type="non-terminal residue" evidence="7">
    <location>
        <position position="1"/>
    </location>
</feature>
<feature type="transmembrane region" description="Helical" evidence="5">
    <location>
        <begin position="117"/>
        <end position="135"/>
    </location>
</feature>
<evidence type="ECO:0000256" key="5">
    <source>
        <dbReference type="SAM" id="Phobius"/>
    </source>
</evidence>
<evidence type="ECO:0000259" key="6">
    <source>
        <dbReference type="Pfam" id="PF03151"/>
    </source>
</evidence>
<name>A0A165I0Y5_9BASI</name>
<reference evidence="7 8" key="1">
    <citation type="journal article" date="2016" name="Mol. Biol. Evol.">
        <title>Comparative Genomics of Early-Diverging Mushroom-Forming Fungi Provides Insights into the Origins of Lignocellulose Decay Capabilities.</title>
        <authorList>
            <person name="Nagy L.G."/>
            <person name="Riley R."/>
            <person name="Tritt A."/>
            <person name="Adam C."/>
            <person name="Daum C."/>
            <person name="Floudas D."/>
            <person name="Sun H."/>
            <person name="Yadav J.S."/>
            <person name="Pangilinan J."/>
            <person name="Larsson K.H."/>
            <person name="Matsuura K."/>
            <person name="Barry K."/>
            <person name="Labutti K."/>
            <person name="Kuo R."/>
            <person name="Ohm R.A."/>
            <person name="Bhattacharya S.S."/>
            <person name="Shirouzu T."/>
            <person name="Yoshinaga Y."/>
            <person name="Martin F.M."/>
            <person name="Grigoriev I.V."/>
            <person name="Hibbett D.S."/>
        </authorList>
    </citation>
    <scope>NUCLEOTIDE SEQUENCE [LARGE SCALE GENOMIC DNA]</scope>
    <source>
        <strain evidence="7 8">HHB12733</strain>
    </source>
</reference>
<dbReference type="InParanoid" id="A0A165I0Y5"/>
<sequence length="318" mass="34640">WLALYFAFNLGLTLYNKGVLVKFPFPYTLTAVHALCGSIGCWIALELGYFKPQPLTRAEAITLGAFSVLYTVNIAVSNISLQLVTVPFHQVVRAATPLFTIALAATLLPGRGPPSRAKLLSLLPVVAGVGFATYGDYYFTAWGLFLTLLGTFLAACKTIVTNLLQSPPPQNLTQHTMPSTAKRPHERSWSLHPLDLLLRMSPLAFIQCVVYAYFSGELERVRAFGATEMTRGRATALMFNGLIAFGLNVVSFTANKRTGPLTMTVAANVKQVLTIVLAVMIFDLTITPTNLVGICLTLTGGAWYGAIEFGEKRRKSRT</sequence>
<comment type="subcellular location">
    <subcellularLocation>
        <location evidence="1">Membrane</location>
        <topology evidence="1">Multi-pass membrane protein</topology>
    </subcellularLocation>
</comment>
<evidence type="ECO:0000313" key="8">
    <source>
        <dbReference type="Proteomes" id="UP000076842"/>
    </source>
</evidence>
<feature type="transmembrane region" description="Helical" evidence="5">
    <location>
        <begin position="234"/>
        <end position="254"/>
    </location>
</feature>
<accession>A0A165I0Y5</accession>
<dbReference type="OrthoDB" id="10261634at2759"/>
<keyword evidence="4 5" id="KW-0472">Membrane</keyword>
<dbReference type="EMBL" id="KV423935">
    <property type="protein sequence ID" value="KZT59994.1"/>
    <property type="molecule type" value="Genomic_DNA"/>
</dbReference>
<feature type="transmembrane region" description="Helical" evidence="5">
    <location>
        <begin position="60"/>
        <end position="79"/>
    </location>
</feature>
<feature type="transmembrane region" description="Helical" evidence="5">
    <location>
        <begin position="288"/>
        <end position="307"/>
    </location>
</feature>
<dbReference type="Proteomes" id="UP000076842">
    <property type="component" value="Unassembled WGS sequence"/>
</dbReference>
<keyword evidence="8" id="KW-1185">Reference proteome</keyword>
<keyword evidence="2 5" id="KW-0812">Transmembrane</keyword>
<dbReference type="PANTHER" id="PTHR11132">
    <property type="entry name" value="SOLUTE CARRIER FAMILY 35"/>
    <property type="match status" value="1"/>
</dbReference>
<organism evidence="7 8">
    <name type="scientific">Calocera cornea HHB12733</name>
    <dbReference type="NCBI Taxonomy" id="1353952"/>
    <lineage>
        <taxon>Eukaryota</taxon>
        <taxon>Fungi</taxon>
        <taxon>Dikarya</taxon>
        <taxon>Basidiomycota</taxon>
        <taxon>Agaricomycotina</taxon>
        <taxon>Dacrymycetes</taxon>
        <taxon>Dacrymycetales</taxon>
        <taxon>Dacrymycetaceae</taxon>
        <taxon>Calocera</taxon>
    </lineage>
</organism>
<feature type="transmembrane region" description="Helical" evidence="5">
    <location>
        <begin position="25"/>
        <end position="48"/>
    </location>
</feature>
<proteinExistence type="predicted"/>
<dbReference type="InterPro" id="IPR050186">
    <property type="entry name" value="TPT_transporter"/>
</dbReference>
<evidence type="ECO:0000256" key="4">
    <source>
        <dbReference type="ARBA" id="ARBA00023136"/>
    </source>
</evidence>
<dbReference type="Pfam" id="PF03151">
    <property type="entry name" value="TPT"/>
    <property type="match status" value="1"/>
</dbReference>
<gene>
    <name evidence="7" type="ORF">CALCODRAFT_430161</name>
</gene>
<feature type="transmembrane region" description="Helical" evidence="5">
    <location>
        <begin position="196"/>
        <end position="214"/>
    </location>
</feature>
<evidence type="ECO:0000313" key="7">
    <source>
        <dbReference type="EMBL" id="KZT59994.1"/>
    </source>
</evidence>
<evidence type="ECO:0000256" key="3">
    <source>
        <dbReference type="ARBA" id="ARBA00022989"/>
    </source>
</evidence>
<keyword evidence="3 5" id="KW-1133">Transmembrane helix</keyword>
<dbReference type="InterPro" id="IPR004853">
    <property type="entry name" value="Sugar_P_trans_dom"/>
</dbReference>
<feature type="domain" description="Sugar phosphate transporter" evidence="6">
    <location>
        <begin position="3"/>
        <end position="304"/>
    </location>
</feature>
<protein>
    <submittedName>
        <fullName evidence="7">TPT-domain-containing protein</fullName>
    </submittedName>
</protein>
<dbReference type="GO" id="GO:0016020">
    <property type="term" value="C:membrane"/>
    <property type="evidence" value="ECO:0007669"/>
    <property type="project" value="UniProtKB-SubCell"/>
</dbReference>